<evidence type="ECO:0000313" key="2">
    <source>
        <dbReference type="EMBL" id="TPX40945.1"/>
    </source>
</evidence>
<keyword evidence="3" id="KW-1185">Reference proteome</keyword>
<dbReference type="EMBL" id="QEAP01001777">
    <property type="protein sequence ID" value="TPX40945.1"/>
    <property type="molecule type" value="Genomic_DNA"/>
</dbReference>
<dbReference type="PANTHER" id="PTHR48420:SF1">
    <property type="entry name" value="NON-HAEM DIOXYGENASE N-TERMINAL DOMAIN-CONTAINING PROTEIN"/>
    <property type="match status" value="1"/>
</dbReference>
<dbReference type="STRING" id="246404.A0A507CP77"/>
<protein>
    <recommendedName>
        <fullName evidence="4">Non-haem dioxygenase N-terminal domain-containing protein</fullName>
    </recommendedName>
</protein>
<dbReference type="InterPro" id="IPR027443">
    <property type="entry name" value="IPNS-like_sf"/>
</dbReference>
<evidence type="ECO:0000313" key="3">
    <source>
        <dbReference type="Proteomes" id="UP000320333"/>
    </source>
</evidence>
<evidence type="ECO:0008006" key="4">
    <source>
        <dbReference type="Google" id="ProtNLM"/>
    </source>
</evidence>
<gene>
    <name evidence="2" type="ORF">CcCBS67573_g10598</name>
</gene>
<accession>A0A507CP77</accession>
<reference evidence="2 3" key="1">
    <citation type="journal article" date="2019" name="Sci. Rep.">
        <title>Comparative genomics of chytrid fungi reveal insights into the obligate biotrophic and pathogenic lifestyle of Synchytrium endobioticum.</title>
        <authorList>
            <person name="van de Vossenberg B.T.L.H."/>
            <person name="Warris S."/>
            <person name="Nguyen H.D.T."/>
            <person name="van Gent-Pelzer M.P.E."/>
            <person name="Joly D.L."/>
            <person name="van de Geest H.C."/>
            <person name="Bonants P.J.M."/>
            <person name="Smith D.S."/>
            <person name="Levesque C.A."/>
            <person name="van der Lee T.A.J."/>
        </authorList>
    </citation>
    <scope>NUCLEOTIDE SEQUENCE [LARGE SCALE GENOMIC DNA]</scope>
    <source>
        <strain evidence="2 3">CBS 675.73</strain>
    </source>
</reference>
<dbReference type="Gene3D" id="2.60.120.330">
    <property type="entry name" value="B-lactam Antibiotic, Isopenicillin N Synthase, Chain"/>
    <property type="match status" value="1"/>
</dbReference>
<dbReference type="OrthoDB" id="438224at2759"/>
<dbReference type="AlphaFoldDB" id="A0A507CP77"/>
<proteinExistence type="predicted"/>
<dbReference type="SUPFAM" id="SSF51197">
    <property type="entry name" value="Clavaminate synthase-like"/>
    <property type="match status" value="1"/>
</dbReference>
<organism evidence="2 3">
    <name type="scientific">Chytriomyces confervae</name>
    <dbReference type="NCBI Taxonomy" id="246404"/>
    <lineage>
        <taxon>Eukaryota</taxon>
        <taxon>Fungi</taxon>
        <taxon>Fungi incertae sedis</taxon>
        <taxon>Chytridiomycota</taxon>
        <taxon>Chytridiomycota incertae sedis</taxon>
        <taxon>Chytridiomycetes</taxon>
        <taxon>Chytridiales</taxon>
        <taxon>Chytriomycetaceae</taxon>
        <taxon>Chytriomyces</taxon>
    </lineage>
</organism>
<feature type="region of interest" description="Disordered" evidence="1">
    <location>
        <begin position="1"/>
        <end position="20"/>
    </location>
</feature>
<evidence type="ECO:0000256" key="1">
    <source>
        <dbReference type="SAM" id="MobiDB-lite"/>
    </source>
</evidence>
<dbReference type="PANTHER" id="PTHR48420">
    <property type="entry name" value="NON-HAEM DIOXYGENASE N-TERMINAL DOMAIN-CONTAINING PROTEIN"/>
    <property type="match status" value="1"/>
</dbReference>
<dbReference type="Proteomes" id="UP000320333">
    <property type="component" value="Unassembled WGS sequence"/>
</dbReference>
<comment type="caution">
    <text evidence="2">The sequence shown here is derived from an EMBL/GenBank/DDBJ whole genome shotgun (WGS) entry which is preliminary data.</text>
</comment>
<name>A0A507CP77_9FUNG</name>
<sequence length="337" mass="37235">MPSTDAANEPSIVSLPELEDGSPTTLFPDIERAFGLGGLGLIVVRMPAAHEYHTLRRNLLAMAAPLSTMPEEDKLRLEHPESQYSFGWSHGKEMFDGVPDTLKGSFYAQVYERDHYDEDYQKRFPFYAHKNIWPSPESLQGHDLEAAFIALGKTMTEVGVLLAKRIDEFLKTKHDNLSSLEAALSSPLNCHKGRLLYYFPKQESASSSDEKEASWCGLHLDHSLLTGLTRAIFNPATLPTGDTSGLYIQLPNKEMCKVAIPEDCIAFQVGEAAQILSRGVLRATPHLVKGTDAVGIDRSTFACFLQPEVDFNLGDGLTFGKFTENILASHYEGGPVM</sequence>